<dbReference type="InterPro" id="IPR006311">
    <property type="entry name" value="TAT_signal"/>
</dbReference>
<evidence type="ECO:0000256" key="4">
    <source>
        <dbReference type="ARBA" id="ARBA00023136"/>
    </source>
</evidence>
<dbReference type="InterPro" id="IPR004872">
    <property type="entry name" value="Lipoprotein_NlpA"/>
</dbReference>
<dbReference type="PANTHER" id="PTHR30429">
    <property type="entry name" value="D-METHIONINE-BINDING LIPOPROTEIN METQ"/>
    <property type="match status" value="1"/>
</dbReference>
<dbReference type="AlphaFoldDB" id="A0A5C0B4Z3"/>
<organism evidence="8 9">
    <name type="scientific">Pigmentiphaga aceris</name>
    <dbReference type="NCBI Taxonomy" id="1940612"/>
    <lineage>
        <taxon>Bacteria</taxon>
        <taxon>Pseudomonadati</taxon>
        <taxon>Pseudomonadota</taxon>
        <taxon>Betaproteobacteria</taxon>
        <taxon>Burkholderiales</taxon>
        <taxon>Alcaligenaceae</taxon>
        <taxon>Pigmentiphaga</taxon>
    </lineage>
</organism>
<dbReference type="GO" id="GO:0016020">
    <property type="term" value="C:membrane"/>
    <property type="evidence" value="ECO:0007669"/>
    <property type="project" value="UniProtKB-SubCell"/>
</dbReference>
<evidence type="ECO:0000256" key="1">
    <source>
        <dbReference type="ARBA" id="ARBA00004635"/>
    </source>
</evidence>
<dbReference type="Pfam" id="PF03180">
    <property type="entry name" value="Lipoprotein_9"/>
    <property type="match status" value="1"/>
</dbReference>
<dbReference type="RefSeq" id="WP_148816704.1">
    <property type="nucleotide sequence ID" value="NZ_CP043046.1"/>
</dbReference>
<keyword evidence="9" id="KW-1185">Reference proteome</keyword>
<keyword evidence="6" id="KW-0449">Lipoprotein</keyword>
<dbReference type="SUPFAM" id="SSF53850">
    <property type="entry name" value="Periplasmic binding protein-like II"/>
    <property type="match status" value="1"/>
</dbReference>
<accession>A0A5C0B4Z3</accession>
<feature type="chain" id="PRO_5023140723" evidence="7">
    <location>
        <begin position="33"/>
        <end position="296"/>
    </location>
</feature>
<proteinExistence type="inferred from homology"/>
<sequence>MSFTFGRSTRRRLLLASAAAAIATLTSAPSLAQNNAKPSVPNTPFLIYATPTPQGDVLRYVQKLADEDGSGLKLKVIESSQGLDSNQLVFKGDVHANLTQHQPYFNSWIAAHPEAKDTLVHASTLLVNIFGLYSSKYKSVKDIPEGTKILVPNEQTNLPRALFILQNEGLLKLSHTSSDGSPAAVAIDEKSIQDNPKKFQFVPTETGLRAKALPDVAASFINGDIALTNGIDPKSALSLESADKNPYANVLTTRRELLTDPRLKLLVTYLNSPKVAAYINDNYKGFIVPAQQSLLP</sequence>
<keyword evidence="5" id="KW-0564">Palmitate</keyword>
<evidence type="ECO:0000256" key="3">
    <source>
        <dbReference type="ARBA" id="ARBA00022729"/>
    </source>
</evidence>
<dbReference type="PROSITE" id="PS51318">
    <property type="entry name" value="TAT"/>
    <property type="match status" value="1"/>
</dbReference>
<keyword evidence="4" id="KW-0472">Membrane</keyword>
<dbReference type="Proteomes" id="UP000325161">
    <property type="component" value="Chromosome"/>
</dbReference>
<dbReference type="EMBL" id="CP043046">
    <property type="protein sequence ID" value="QEI07657.1"/>
    <property type="molecule type" value="Genomic_DNA"/>
</dbReference>
<dbReference type="KEGG" id="pacr:FXN63_18790"/>
<comment type="subcellular location">
    <subcellularLocation>
        <location evidence="1">Membrane</location>
        <topology evidence="1">Lipid-anchor</topology>
    </subcellularLocation>
</comment>
<evidence type="ECO:0000313" key="8">
    <source>
        <dbReference type="EMBL" id="QEI07657.1"/>
    </source>
</evidence>
<dbReference type="OrthoDB" id="9127026at2"/>
<dbReference type="PANTHER" id="PTHR30429:SF0">
    <property type="entry name" value="METHIONINE-BINDING LIPOPROTEIN METQ"/>
    <property type="match status" value="1"/>
</dbReference>
<reference evidence="8 9" key="1">
    <citation type="submission" date="2019-08" db="EMBL/GenBank/DDBJ databases">
        <title>Amphibian skin-associated Pigmentiphaga: genome sequence and occurrence across geography and hosts.</title>
        <authorList>
            <person name="Bletz M.C."/>
            <person name="Bunk B."/>
            <person name="Sproeer C."/>
            <person name="Biwer P."/>
            <person name="Reiter S."/>
            <person name="Rabemananjara F.C.E."/>
            <person name="Schulz S."/>
            <person name="Overmann J."/>
            <person name="Vences M."/>
        </authorList>
    </citation>
    <scope>NUCLEOTIDE SEQUENCE [LARGE SCALE GENOMIC DNA]</scope>
    <source>
        <strain evidence="8 9">Mada1488</strain>
    </source>
</reference>
<comment type="similarity">
    <text evidence="2">Belongs to the NlpA lipoprotein family.</text>
</comment>
<keyword evidence="3 7" id="KW-0732">Signal</keyword>
<evidence type="ECO:0000256" key="5">
    <source>
        <dbReference type="ARBA" id="ARBA00023139"/>
    </source>
</evidence>
<evidence type="ECO:0000313" key="9">
    <source>
        <dbReference type="Proteomes" id="UP000325161"/>
    </source>
</evidence>
<evidence type="ECO:0000256" key="6">
    <source>
        <dbReference type="ARBA" id="ARBA00023288"/>
    </source>
</evidence>
<evidence type="ECO:0000256" key="2">
    <source>
        <dbReference type="ARBA" id="ARBA00008973"/>
    </source>
</evidence>
<feature type="signal peptide" evidence="7">
    <location>
        <begin position="1"/>
        <end position="32"/>
    </location>
</feature>
<gene>
    <name evidence="8" type="ORF">FXN63_18790</name>
</gene>
<dbReference type="Gene3D" id="3.40.190.10">
    <property type="entry name" value="Periplasmic binding protein-like II"/>
    <property type="match status" value="2"/>
</dbReference>
<protein>
    <submittedName>
        <fullName evidence="8">Metal ABC transporter substrate-binding protein</fullName>
    </submittedName>
</protein>
<name>A0A5C0B4Z3_9BURK</name>
<evidence type="ECO:0000256" key="7">
    <source>
        <dbReference type="SAM" id="SignalP"/>
    </source>
</evidence>